<dbReference type="AlphaFoldDB" id="A0A0F4YZX5"/>
<name>A0A0F4YZX5_RASE3</name>
<dbReference type="Proteomes" id="UP000053958">
    <property type="component" value="Unassembled WGS sequence"/>
</dbReference>
<organism evidence="2 3">
    <name type="scientific">Rasamsonia emersonii (strain ATCC 16479 / CBS 393.64 / IMI 116815)</name>
    <dbReference type="NCBI Taxonomy" id="1408163"/>
    <lineage>
        <taxon>Eukaryota</taxon>
        <taxon>Fungi</taxon>
        <taxon>Dikarya</taxon>
        <taxon>Ascomycota</taxon>
        <taxon>Pezizomycotina</taxon>
        <taxon>Eurotiomycetes</taxon>
        <taxon>Eurotiomycetidae</taxon>
        <taxon>Eurotiales</taxon>
        <taxon>Trichocomaceae</taxon>
        <taxon>Rasamsonia</taxon>
    </lineage>
</organism>
<accession>A0A0F4YZX5</accession>
<proteinExistence type="predicted"/>
<evidence type="ECO:0000313" key="2">
    <source>
        <dbReference type="EMBL" id="KKA23396.1"/>
    </source>
</evidence>
<dbReference type="EMBL" id="LASV01000102">
    <property type="protein sequence ID" value="KKA23396.1"/>
    <property type="molecule type" value="Genomic_DNA"/>
</dbReference>
<dbReference type="GeneID" id="25314920"/>
<evidence type="ECO:0000256" key="1">
    <source>
        <dbReference type="SAM" id="MobiDB-lite"/>
    </source>
</evidence>
<feature type="compositionally biased region" description="Basic and acidic residues" evidence="1">
    <location>
        <begin position="14"/>
        <end position="26"/>
    </location>
</feature>
<gene>
    <name evidence="2" type="ORF">T310_2569</name>
</gene>
<keyword evidence="3" id="KW-1185">Reference proteome</keyword>
<protein>
    <submittedName>
        <fullName evidence="2">Uncharacterized protein</fullName>
    </submittedName>
</protein>
<reference evidence="2 3" key="1">
    <citation type="submission" date="2015-04" db="EMBL/GenBank/DDBJ databases">
        <authorList>
            <person name="Heijne W.H."/>
            <person name="Fedorova N.D."/>
            <person name="Nierman W.C."/>
            <person name="Vollebregt A.W."/>
            <person name="Zhao Z."/>
            <person name="Wu L."/>
            <person name="Kumar M."/>
            <person name="Stam H."/>
            <person name="van den Berg M.A."/>
            <person name="Pel H.J."/>
        </authorList>
    </citation>
    <scope>NUCLEOTIDE SEQUENCE [LARGE SCALE GENOMIC DNA]</scope>
    <source>
        <strain evidence="2 3">CBS 393.64</strain>
    </source>
</reference>
<dbReference type="RefSeq" id="XP_013330008.1">
    <property type="nucleotide sequence ID" value="XM_013474554.1"/>
</dbReference>
<sequence>MIYDAESSAPNDRPTVEPETLKTRNESLPRLIDDSNAQCNAMHSLCVTCQTKSTSTLGDMHVQYCTVPRFISTDSPFGWNAVVADNVVTIHTHNLVVVDFRSIPALATVVHECLWTNLVCRRAMTVLHVAVGRIEDAGHTGIRRRAFVVAAAESVLWANHLDSAAVAARGLATGAGGVDDDI</sequence>
<evidence type="ECO:0000313" key="3">
    <source>
        <dbReference type="Proteomes" id="UP000053958"/>
    </source>
</evidence>
<feature type="region of interest" description="Disordered" evidence="1">
    <location>
        <begin position="1"/>
        <end position="26"/>
    </location>
</feature>
<comment type="caution">
    <text evidence="2">The sequence shown here is derived from an EMBL/GenBank/DDBJ whole genome shotgun (WGS) entry which is preliminary data.</text>
</comment>